<comment type="caution">
    <text evidence="1">The sequence shown here is derived from an EMBL/GenBank/DDBJ whole genome shotgun (WGS) entry which is preliminary data.</text>
</comment>
<name>A0A418YN12_9SPHN</name>
<dbReference type="OrthoDB" id="7437990at2"/>
<dbReference type="Proteomes" id="UP000283469">
    <property type="component" value="Unassembled WGS sequence"/>
</dbReference>
<gene>
    <name evidence="1" type="ORF">D0Z70_20515</name>
</gene>
<dbReference type="EMBL" id="QVRA01000028">
    <property type="protein sequence ID" value="RJG52387.1"/>
    <property type="molecule type" value="Genomic_DNA"/>
</dbReference>
<evidence type="ECO:0000313" key="2">
    <source>
        <dbReference type="Proteomes" id="UP000283469"/>
    </source>
</evidence>
<accession>A0A418YN12</accession>
<keyword evidence="2" id="KW-1185">Reference proteome</keyword>
<protein>
    <recommendedName>
        <fullName evidence="3">Conjugal transfer protein TraN</fullName>
    </recommendedName>
</protein>
<sequence length="620" mass="65666">MEERARTAAEAARAKSGDSEAIQRNYVTPGLSGQPITTVDSSKAFTPNLACQKTATLMEVLVQPASSGDLGMVQIARDTDLDGTVDSRINLPVPVSGICANGVISCQPGTWNQCNYFRWDVDSARNLKLTQVDMPALGGCYCINNSCGANLAWSNMPSVLGDLGGGMIGALTTADPRIGVAQAVIDGPAIRYVGAQSTACTSDPSLAQTGYRANPSALAGDAFVASSGNTIFQALAGSPVGMSTAQQMRHCTIERQVTVIKTGADDVISRTSGGYATIKDGTSLDFYLGSPNDNSLAGGSCRLFDFRMTLRVGDPDRIVEARLAQYYADDWAQVRIDGTLVASGPSPWTSTGFPPSGCEKKKTFYAYPNLDLKPWLTPGDHEIWLRVAVGEGGEGSAQVHVVVDDSCKTVEQLVDRCGAIAADPKCKVDSELVDGVQTFRNGISTGLRPLPQTRLLGTETCPVSLTRDFFQKDRTYRCEIDSNALPKPDTSRGTYIIDHSTETMLADRARQGDGSFAETTRPFSLPDRGSVPACEPICKTRAPRVNTAAAPAGVVGNLQNNPAAYDTFYHACGTDNVCPTGPGEEIVSACGCLDDFPEAVVMMQTVRLGGADLVCTGTVR</sequence>
<evidence type="ECO:0000313" key="1">
    <source>
        <dbReference type="EMBL" id="RJG52387.1"/>
    </source>
</evidence>
<organism evidence="1 2">
    <name type="scientific">Sphingobium terrigena</name>
    <dbReference type="NCBI Taxonomy" id="2304063"/>
    <lineage>
        <taxon>Bacteria</taxon>
        <taxon>Pseudomonadati</taxon>
        <taxon>Pseudomonadota</taxon>
        <taxon>Alphaproteobacteria</taxon>
        <taxon>Sphingomonadales</taxon>
        <taxon>Sphingomonadaceae</taxon>
        <taxon>Sphingobium</taxon>
    </lineage>
</organism>
<dbReference type="AlphaFoldDB" id="A0A418YN12"/>
<dbReference type="RefSeq" id="WP_119749760.1">
    <property type="nucleotide sequence ID" value="NZ_QVRA01000028.1"/>
</dbReference>
<proteinExistence type="predicted"/>
<evidence type="ECO:0008006" key="3">
    <source>
        <dbReference type="Google" id="ProtNLM"/>
    </source>
</evidence>
<reference evidence="1 2" key="1">
    <citation type="submission" date="2018-08" db="EMBL/GenBank/DDBJ databases">
        <title>Sphingobium sp. EO9.</title>
        <authorList>
            <person name="Park Y."/>
            <person name="Kim K.H."/>
            <person name="Jeon C.O."/>
        </authorList>
    </citation>
    <scope>NUCLEOTIDE SEQUENCE [LARGE SCALE GENOMIC DNA]</scope>
    <source>
        <strain evidence="1 2">EO9</strain>
    </source>
</reference>